<protein>
    <submittedName>
        <fullName evidence="2">Uncharacterized protein</fullName>
    </submittedName>
</protein>
<reference evidence="2 3" key="1">
    <citation type="submission" date="2019-04" db="EMBL/GenBank/DDBJ databases">
        <title>Fungal friends and foes A comparative genomics study of 23 Aspergillus species from section Flavi.</title>
        <authorList>
            <consortium name="DOE Joint Genome Institute"/>
            <person name="Kjaerbolling I."/>
            <person name="Vesth T.C."/>
            <person name="Frisvad J.C."/>
            <person name="Nybo J.L."/>
            <person name="Theobald S."/>
            <person name="Kildgaard S."/>
            <person name="Petersen T.I."/>
            <person name="Kuo A."/>
            <person name="Sato A."/>
            <person name="Lyhne E.K."/>
            <person name="Kogle M.E."/>
            <person name="Wiebenga A."/>
            <person name="Kun R.S."/>
            <person name="Lubbers R.J."/>
            <person name="Makela M.R."/>
            <person name="Barry K."/>
            <person name="Chovatia M."/>
            <person name="Clum A."/>
            <person name="Daum C."/>
            <person name="Haridas S."/>
            <person name="He G."/>
            <person name="LaButti K."/>
            <person name="Lipzen A."/>
            <person name="Mondo S."/>
            <person name="Pangilinan J."/>
            <person name="Riley R."/>
            <person name="Salamov A."/>
            <person name="Simmons B.A."/>
            <person name="Magnuson J.K."/>
            <person name="Henrissat B."/>
            <person name="Mortensen U.H."/>
            <person name="Larsen T.O."/>
            <person name="De vries R.P."/>
            <person name="Grigoriev I.V."/>
            <person name="Machida M."/>
            <person name="Baker S.E."/>
            <person name="Andersen M.R."/>
        </authorList>
    </citation>
    <scope>NUCLEOTIDE SEQUENCE [LARGE SCALE GENOMIC DNA]</scope>
    <source>
        <strain evidence="2 3">CBS 117635</strain>
    </source>
</reference>
<evidence type="ECO:0000313" key="2">
    <source>
        <dbReference type="EMBL" id="KAB8267103.1"/>
    </source>
</evidence>
<dbReference type="EMBL" id="ML732917">
    <property type="protein sequence ID" value="KAB8267103.1"/>
    <property type="molecule type" value="Genomic_DNA"/>
</dbReference>
<keyword evidence="1" id="KW-1133">Transmembrane helix</keyword>
<feature type="transmembrane region" description="Helical" evidence="1">
    <location>
        <begin position="41"/>
        <end position="60"/>
    </location>
</feature>
<keyword evidence="3" id="KW-1185">Reference proteome</keyword>
<gene>
    <name evidence="2" type="ORF">BDV30DRAFT_244626</name>
</gene>
<name>A0A5N6IPM1_9EURO</name>
<keyword evidence="1" id="KW-0472">Membrane</keyword>
<proteinExistence type="predicted"/>
<dbReference type="Proteomes" id="UP000326289">
    <property type="component" value="Unassembled WGS sequence"/>
</dbReference>
<evidence type="ECO:0000256" key="1">
    <source>
        <dbReference type="SAM" id="Phobius"/>
    </source>
</evidence>
<sequence>MHHPISLTLAHNIGIDIVFDIGIDIVFDIGIDIVFDIGIDIAIHIIIAININIIPILAFVKGSDISHLDLELTTARKHRLTNNSVPRSGYTISTLV</sequence>
<evidence type="ECO:0000313" key="3">
    <source>
        <dbReference type="Proteomes" id="UP000326289"/>
    </source>
</evidence>
<organism evidence="2 3">
    <name type="scientific">Aspergillus minisclerotigenes</name>
    <dbReference type="NCBI Taxonomy" id="656917"/>
    <lineage>
        <taxon>Eukaryota</taxon>
        <taxon>Fungi</taxon>
        <taxon>Dikarya</taxon>
        <taxon>Ascomycota</taxon>
        <taxon>Pezizomycotina</taxon>
        <taxon>Eurotiomycetes</taxon>
        <taxon>Eurotiomycetidae</taxon>
        <taxon>Eurotiales</taxon>
        <taxon>Aspergillaceae</taxon>
        <taxon>Aspergillus</taxon>
        <taxon>Aspergillus subgen. Circumdati</taxon>
    </lineage>
</organism>
<keyword evidence="1" id="KW-0812">Transmembrane</keyword>
<accession>A0A5N6IPM1</accession>
<dbReference type="AlphaFoldDB" id="A0A5N6IPM1"/>